<gene>
    <name evidence="1" type="ORF">I4F81_003678</name>
</gene>
<keyword evidence="2" id="KW-1185">Reference proteome</keyword>
<sequence>MVHLDRSAVVDPAELAHITDVVGVLRGAVEEACAARIEPCLGPAGWAVGPNRAADHKLLSTWAGGIYALVAWDPDGASGAHMAVGAGRCESPAGWMAGFRAKRAHYEACLVTRFREYLGTVDHSRVSLVRVWRAPAGIAFQSVADALLSDAEDAAITRCHQLKKAQDGRFAIILNKIRASRPRFPCGPGPFHLARAETFMVSMRLYYAREGHCHPVEIVEGLPYPGDFGFDAWLNRRYGHLVHPASPLGPHNPLRAVLHGNVGTRVRVRVPRF</sequence>
<protein>
    <submittedName>
        <fullName evidence="1">Uncharacterized protein</fullName>
    </submittedName>
</protein>
<organism evidence="1 2">
    <name type="scientific">Pyropia yezoensis</name>
    <name type="common">Susabi-nori</name>
    <name type="synonym">Porphyra yezoensis</name>
    <dbReference type="NCBI Taxonomy" id="2788"/>
    <lineage>
        <taxon>Eukaryota</taxon>
        <taxon>Rhodophyta</taxon>
        <taxon>Bangiophyceae</taxon>
        <taxon>Bangiales</taxon>
        <taxon>Bangiaceae</taxon>
        <taxon>Pyropia</taxon>
    </lineage>
</organism>
<reference evidence="1" key="1">
    <citation type="submission" date="2019-11" db="EMBL/GenBank/DDBJ databases">
        <title>Nori genome reveals adaptations in red seaweeds to the harsh intertidal environment.</title>
        <authorList>
            <person name="Wang D."/>
            <person name="Mao Y."/>
        </authorList>
    </citation>
    <scope>NUCLEOTIDE SEQUENCE</scope>
    <source>
        <tissue evidence="1">Gametophyte</tissue>
    </source>
</reference>
<accession>A0ACC3BSU7</accession>
<evidence type="ECO:0000313" key="2">
    <source>
        <dbReference type="Proteomes" id="UP000798662"/>
    </source>
</evidence>
<evidence type="ECO:0000313" key="1">
    <source>
        <dbReference type="EMBL" id="KAK1861094.1"/>
    </source>
</evidence>
<proteinExistence type="predicted"/>
<dbReference type="EMBL" id="CM020618">
    <property type="protein sequence ID" value="KAK1861094.1"/>
    <property type="molecule type" value="Genomic_DNA"/>
</dbReference>
<name>A0ACC3BSU7_PYRYE</name>
<dbReference type="Proteomes" id="UP000798662">
    <property type="component" value="Chromosome 1"/>
</dbReference>
<comment type="caution">
    <text evidence="1">The sequence shown here is derived from an EMBL/GenBank/DDBJ whole genome shotgun (WGS) entry which is preliminary data.</text>
</comment>